<dbReference type="RefSeq" id="XP_019039142.1">
    <property type="nucleotide sequence ID" value="XM_019182712.1"/>
</dbReference>
<dbReference type="PIRSF" id="PIRSF009449">
    <property type="entry name" value="DNA_primase_large_subunit"/>
    <property type="match status" value="1"/>
</dbReference>
<evidence type="ECO:0000256" key="8">
    <source>
        <dbReference type="ARBA" id="ARBA00023125"/>
    </source>
</evidence>
<evidence type="ECO:0000256" key="3">
    <source>
        <dbReference type="ARBA" id="ARBA00022515"/>
    </source>
</evidence>
<reference evidence="12 13" key="1">
    <citation type="journal article" date="2016" name="Proc. Natl. Acad. Sci. U.S.A.">
        <title>Comparative genomics of biotechnologically important yeasts.</title>
        <authorList>
            <person name="Riley R."/>
            <person name="Haridas S."/>
            <person name="Wolfe K.H."/>
            <person name="Lopes M.R."/>
            <person name="Hittinger C.T."/>
            <person name="Goeker M."/>
            <person name="Salamov A.A."/>
            <person name="Wisecaver J.H."/>
            <person name="Long T.M."/>
            <person name="Calvey C.H."/>
            <person name="Aerts A.L."/>
            <person name="Barry K.W."/>
            <person name="Choi C."/>
            <person name="Clum A."/>
            <person name="Coughlan A.Y."/>
            <person name="Deshpande S."/>
            <person name="Douglass A.P."/>
            <person name="Hanson S.J."/>
            <person name="Klenk H.-P."/>
            <person name="LaButti K.M."/>
            <person name="Lapidus A."/>
            <person name="Lindquist E.A."/>
            <person name="Lipzen A.M."/>
            <person name="Meier-Kolthoff J.P."/>
            <person name="Ohm R.A."/>
            <person name="Otillar R.P."/>
            <person name="Pangilinan J.L."/>
            <person name="Peng Y."/>
            <person name="Rokas A."/>
            <person name="Rosa C.A."/>
            <person name="Scheuner C."/>
            <person name="Sibirny A.A."/>
            <person name="Slot J.C."/>
            <person name="Stielow J.B."/>
            <person name="Sun H."/>
            <person name="Kurtzman C.P."/>
            <person name="Blackwell M."/>
            <person name="Grigoriev I.V."/>
            <person name="Jeffries T.W."/>
        </authorList>
    </citation>
    <scope>NUCLEOTIDE SEQUENCE [LARGE SCALE GENOMIC DNA]</scope>
    <source>
        <strain evidence="13">ATCC 58044 / CBS 1984 / NCYC 433 / NRRL Y-366-8</strain>
    </source>
</reference>
<dbReference type="Pfam" id="PF26466">
    <property type="entry name" value="DNA_primase_lrg_N"/>
    <property type="match status" value="1"/>
</dbReference>
<dbReference type="PANTHER" id="PTHR10537">
    <property type="entry name" value="DNA PRIMASE LARGE SUBUNIT"/>
    <property type="match status" value="1"/>
</dbReference>
<evidence type="ECO:0000256" key="9">
    <source>
        <dbReference type="PIRNR" id="PIRNR009449"/>
    </source>
</evidence>
<comment type="similarity">
    <text evidence="1 9">Belongs to the eukaryotic-type primase large subunit family.</text>
</comment>
<dbReference type="GO" id="GO:0005658">
    <property type="term" value="C:alpha DNA polymerase:primase complex"/>
    <property type="evidence" value="ECO:0007669"/>
    <property type="project" value="EnsemblFungi"/>
</dbReference>
<sequence>MFRSSKRRTAGRRNFESAQINPSSEDSYINNTLFSAKLSFYQLPPVGEITLDQFETWAIDRIKILNEIESATVRNKTYKDIESTVLPLLNQYLPLTSSNDAEKLKLNKQKDYYSHFILRLCFARTKELRDKFIKNETILFKIRFNQLSTRDQQVFIKSLNLPWDFITPEEKQIHSDNLFKAIAPSLQFQLQLTDDNSKRSFFENENFIKLPFENVSDLVSHRSIFLHKGYAYIPQFQQLQLLLNEYQSHLSTQLLSAAHAFPSLDEDDRILPILTHLSTNSNVSYTPDYESANSSDINAKSIYTKKINSNFPLCASQLMNGLNQTHHLKYIARQQFTLFLKGIGLSLDQALEYWQNEFTRSISLDKFQKEYAYNIRHTYGKEGARINYKPWDCKTILSKPRPAKGEFHGCPYRDLNPENLSRNLQNMGLSEKDVMDVVEISSKGEYTGACTKVLELKSGINEVVVHPNLYFDRMRQSQVKEEEVK</sequence>
<dbReference type="GO" id="GO:0051539">
    <property type="term" value="F:4 iron, 4 sulfur cluster binding"/>
    <property type="evidence" value="ECO:0007669"/>
    <property type="project" value="UniProtKB-UniRule"/>
</dbReference>
<keyword evidence="2 9" id="KW-0004">4Fe-4S</keyword>
<proteinExistence type="inferred from homology"/>
<comment type="cofactor">
    <cofactor evidence="9">
        <name>[4Fe-4S] cluster</name>
        <dbReference type="ChEBI" id="CHEBI:49883"/>
    </cofactor>
    <text evidence="9">Binds 1 [4Fe-4S] cluster.</text>
</comment>
<feature type="binding site" evidence="10">
    <location>
        <position position="450"/>
    </location>
    <ligand>
        <name>[4Fe-4S] cluster</name>
        <dbReference type="ChEBI" id="CHEBI:49883"/>
    </ligand>
</feature>
<dbReference type="InterPro" id="IPR058560">
    <property type="entry name" value="DNA_primase_C"/>
</dbReference>
<feature type="binding site" evidence="10">
    <location>
        <position position="314"/>
    </location>
    <ligand>
        <name>[4Fe-4S] cluster</name>
        <dbReference type="ChEBI" id="CHEBI:49883"/>
    </ligand>
</feature>
<name>A0A1E3P3E5_WICAA</name>
<dbReference type="AlphaFoldDB" id="A0A1E3P3E5"/>
<evidence type="ECO:0000313" key="13">
    <source>
        <dbReference type="Proteomes" id="UP000094112"/>
    </source>
</evidence>
<dbReference type="GO" id="GO:0006270">
    <property type="term" value="P:DNA replication initiation"/>
    <property type="evidence" value="ECO:0007669"/>
    <property type="project" value="EnsemblFungi"/>
</dbReference>
<evidence type="ECO:0000259" key="11">
    <source>
        <dbReference type="Pfam" id="PF04104"/>
    </source>
</evidence>
<keyword evidence="4 9" id="KW-0235">DNA replication</keyword>
<dbReference type="EMBL" id="KV454210">
    <property type="protein sequence ID" value="ODQ59935.1"/>
    <property type="molecule type" value="Genomic_DNA"/>
</dbReference>
<dbReference type="GO" id="GO:0003697">
    <property type="term" value="F:single-stranded DNA binding"/>
    <property type="evidence" value="ECO:0007669"/>
    <property type="project" value="EnsemblFungi"/>
</dbReference>
<dbReference type="GeneID" id="30199958"/>
<dbReference type="PANTHER" id="PTHR10537:SF3">
    <property type="entry name" value="DNA PRIMASE LARGE SUBUNIT"/>
    <property type="match status" value="1"/>
</dbReference>
<evidence type="ECO:0000256" key="2">
    <source>
        <dbReference type="ARBA" id="ARBA00022485"/>
    </source>
</evidence>
<feature type="binding site" evidence="10">
    <location>
        <position position="393"/>
    </location>
    <ligand>
        <name>[4Fe-4S] cluster</name>
        <dbReference type="ChEBI" id="CHEBI:49883"/>
    </ligand>
</feature>
<organism evidence="12 13">
    <name type="scientific">Wickerhamomyces anomalus (strain ATCC 58044 / CBS 1984 / NCYC 433 / NRRL Y-366-8)</name>
    <name type="common">Yeast</name>
    <name type="synonym">Hansenula anomala</name>
    <dbReference type="NCBI Taxonomy" id="683960"/>
    <lineage>
        <taxon>Eukaryota</taxon>
        <taxon>Fungi</taxon>
        <taxon>Dikarya</taxon>
        <taxon>Ascomycota</taxon>
        <taxon>Saccharomycotina</taxon>
        <taxon>Saccharomycetes</taxon>
        <taxon>Phaffomycetales</taxon>
        <taxon>Wickerhamomycetaceae</taxon>
        <taxon>Wickerhamomyces</taxon>
    </lineage>
</organism>
<dbReference type="OrthoDB" id="421393at2759"/>
<protein>
    <recommendedName>
        <fullName evidence="9">DNA primase large subunit</fullName>
    </recommendedName>
</protein>
<keyword evidence="5 9" id="KW-0479">Metal-binding</keyword>
<dbReference type="Proteomes" id="UP000094112">
    <property type="component" value="Unassembled WGS sequence"/>
</dbReference>
<dbReference type="InterPro" id="IPR016558">
    <property type="entry name" value="DNA_primase_lsu_euk"/>
</dbReference>
<evidence type="ECO:0000256" key="6">
    <source>
        <dbReference type="ARBA" id="ARBA00023004"/>
    </source>
</evidence>
<gene>
    <name evidence="12" type="ORF">WICANDRAFT_53516</name>
</gene>
<evidence type="ECO:0000256" key="7">
    <source>
        <dbReference type="ARBA" id="ARBA00023014"/>
    </source>
</evidence>
<evidence type="ECO:0000256" key="5">
    <source>
        <dbReference type="ARBA" id="ARBA00022723"/>
    </source>
</evidence>
<keyword evidence="8 9" id="KW-0238">DNA-binding</keyword>
<accession>A0A1E3P3E5</accession>
<dbReference type="InterPro" id="IPR007238">
    <property type="entry name" value="DNA_primase_lsu_euk/arc"/>
</dbReference>
<evidence type="ECO:0000313" key="12">
    <source>
        <dbReference type="EMBL" id="ODQ59935.1"/>
    </source>
</evidence>
<evidence type="ECO:0000256" key="4">
    <source>
        <dbReference type="ARBA" id="ARBA00022705"/>
    </source>
</evidence>
<dbReference type="GO" id="GO:0046872">
    <property type="term" value="F:metal ion binding"/>
    <property type="evidence" value="ECO:0007669"/>
    <property type="project" value="UniProtKB-UniRule"/>
</dbReference>
<dbReference type="GO" id="GO:0006269">
    <property type="term" value="P:DNA replication, synthesis of primer"/>
    <property type="evidence" value="ECO:0007669"/>
    <property type="project" value="UniProtKB-KW"/>
</dbReference>
<dbReference type="CDD" id="cd07322">
    <property type="entry name" value="PriL_PriS_Eukaryotic"/>
    <property type="match status" value="1"/>
</dbReference>
<keyword evidence="3 9" id="KW-0639">Primosome</keyword>
<keyword evidence="7 9" id="KW-0411">Iron-sulfur</keyword>
<dbReference type="GO" id="GO:0005635">
    <property type="term" value="C:nuclear envelope"/>
    <property type="evidence" value="ECO:0007669"/>
    <property type="project" value="EnsemblFungi"/>
</dbReference>
<feature type="binding site" evidence="10">
    <location>
        <position position="410"/>
    </location>
    <ligand>
        <name>[4Fe-4S] cluster</name>
        <dbReference type="ChEBI" id="CHEBI:49883"/>
    </ligand>
</feature>
<keyword evidence="6 9" id="KW-0408">Iron</keyword>
<dbReference type="Gene3D" id="1.20.930.80">
    <property type="match status" value="1"/>
</dbReference>
<dbReference type="GO" id="GO:0006302">
    <property type="term" value="P:double-strand break repair"/>
    <property type="evidence" value="ECO:0007669"/>
    <property type="project" value="EnsemblFungi"/>
</dbReference>
<evidence type="ECO:0000256" key="1">
    <source>
        <dbReference type="ARBA" id="ARBA00010564"/>
    </source>
</evidence>
<feature type="domain" description="DNA primase large subunit C-terminal" evidence="11">
    <location>
        <begin position="308"/>
        <end position="471"/>
    </location>
</feature>
<evidence type="ECO:0000256" key="10">
    <source>
        <dbReference type="PIRSR" id="PIRSR009449-1"/>
    </source>
</evidence>
<dbReference type="STRING" id="683960.A0A1E3P3E5"/>
<dbReference type="GO" id="GO:0003899">
    <property type="term" value="F:DNA-directed RNA polymerase activity"/>
    <property type="evidence" value="ECO:0007669"/>
    <property type="project" value="EnsemblFungi"/>
</dbReference>
<keyword evidence="13" id="KW-1185">Reference proteome</keyword>
<comment type="function">
    <text evidence="9">DNA primase is the polymerase that synthesizes small RNA primers for the Okazaki fragments made during discontinuous DNA replication.</text>
</comment>
<dbReference type="Pfam" id="PF04104">
    <property type="entry name" value="DNA_primase_lrg"/>
    <property type="match status" value="1"/>
</dbReference>